<dbReference type="PRINTS" id="PR00081">
    <property type="entry name" value="GDHRDH"/>
</dbReference>
<evidence type="ECO:0000313" key="3">
    <source>
        <dbReference type="EMBL" id="MCL1044259.1"/>
    </source>
</evidence>
<dbReference type="RefSeq" id="WP_248954694.1">
    <property type="nucleotide sequence ID" value="NZ_JAKIKU010000001.1"/>
</dbReference>
<proteinExistence type="inferred from homology"/>
<dbReference type="InterPro" id="IPR002347">
    <property type="entry name" value="SDR_fam"/>
</dbReference>
<dbReference type="PANTHER" id="PTHR43157:SF31">
    <property type="entry name" value="PHOSPHATIDYLINOSITOL-GLYCAN BIOSYNTHESIS CLASS F PROTEIN"/>
    <property type="match status" value="1"/>
</dbReference>
<dbReference type="PRINTS" id="PR00080">
    <property type="entry name" value="SDRFAMILY"/>
</dbReference>
<dbReference type="Proteomes" id="UP001202134">
    <property type="component" value="Unassembled WGS sequence"/>
</dbReference>
<dbReference type="Gene3D" id="3.40.50.720">
    <property type="entry name" value="NAD(P)-binding Rossmann-like Domain"/>
    <property type="match status" value="1"/>
</dbReference>
<dbReference type="InterPro" id="IPR036291">
    <property type="entry name" value="NAD(P)-bd_dom_sf"/>
</dbReference>
<keyword evidence="1" id="KW-0560">Oxidoreductase</keyword>
<accession>A0ABT0KKK7</accession>
<name>A0ABT0KKK7_9GAMM</name>
<dbReference type="SUPFAM" id="SSF51735">
    <property type="entry name" value="NAD(P)-binding Rossmann-fold domains"/>
    <property type="match status" value="1"/>
</dbReference>
<protein>
    <submittedName>
        <fullName evidence="3">SDR family oxidoreductase</fullName>
    </submittedName>
</protein>
<evidence type="ECO:0000313" key="4">
    <source>
        <dbReference type="Proteomes" id="UP001202134"/>
    </source>
</evidence>
<dbReference type="PANTHER" id="PTHR43157">
    <property type="entry name" value="PHOSPHATIDYLINOSITOL-GLYCAN BIOSYNTHESIS CLASS F PROTEIN-RELATED"/>
    <property type="match status" value="1"/>
</dbReference>
<dbReference type="EMBL" id="JAKIKU010000001">
    <property type="protein sequence ID" value="MCL1044259.1"/>
    <property type="molecule type" value="Genomic_DNA"/>
</dbReference>
<organism evidence="3 4">
    <name type="scientific">Shewanella electrodiphila</name>
    <dbReference type="NCBI Taxonomy" id="934143"/>
    <lineage>
        <taxon>Bacteria</taxon>
        <taxon>Pseudomonadati</taxon>
        <taxon>Pseudomonadota</taxon>
        <taxon>Gammaproteobacteria</taxon>
        <taxon>Alteromonadales</taxon>
        <taxon>Shewanellaceae</taxon>
        <taxon>Shewanella</taxon>
    </lineage>
</organism>
<gene>
    <name evidence="3" type="ORF">L2737_02780</name>
</gene>
<reference evidence="3 4" key="1">
    <citation type="submission" date="2022-01" db="EMBL/GenBank/DDBJ databases">
        <title>Whole genome-based taxonomy of the Shewanellaceae.</title>
        <authorList>
            <person name="Martin-Rodriguez A.J."/>
        </authorList>
    </citation>
    <scope>NUCLEOTIDE SEQUENCE [LARGE SCALE GENOMIC DNA]</scope>
    <source>
        <strain evidence="3 4">DSM 24955</strain>
    </source>
</reference>
<comment type="similarity">
    <text evidence="2">Belongs to the short-chain dehydrogenases/reductases (SDR) family.</text>
</comment>
<dbReference type="CDD" id="cd05327">
    <property type="entry name" value="retinol-DH_like_SDR_c_like"/>
    <property type="match status" value="1"/>
</dbReference>
<evidence type="ECO:0000256" key="1">
    <source>
        <dbReference type="ARBA" id="ARBA00023002"/>
    </source>
</evidence>
<dbReference type="Pfam" id="PF00106">
    <property type="entry name" value="adh_short"/>
    <property type="match status" value="1"/>
</dbReference>
<comment type="caution">
    <text evidence="3">The sequence shown here is derived from an EMBL/GenBank/DDBJ whole genome shotgun (WGS) entry which is preliminary data.</text>
</comment>
<evidence type="ECO:0000256" key="2">
    <source>
        <dbReference type="RuleBase" id="RU000363"/>
    </source>
</evidence>
<keyword evidence="4" id="KW-1185">Reference proteome</keyword>
<sequence length="289" mass="31390">MSLENKHIVITGATAGIGKASAIALATAGATITIVVRNQQKAEEMLEEIRAVSGNDTHRFVLADFGNLTSVRSAAEEILSWNDSIDVLLNNAGIASSEYRETTDGYEELFAVNHLAPFLLTGILSPLLRNDGARVVNVAAMAYGIVDGMNFDDLPKTKNFEPNKSYAYSKLANVLFTKELAERLKSRGITCNTLHPGAVRTTLGSDDKGLVLSIAAFLIKYFPFMFKTPEQGAATSVYLSSSEDVANITGKYFVDSKLVQLKPVGEDMAAAKRLWTISEEMTGFEYPVF</sequence>